<dbReference type="Proteomes" id="UP001216907">
    <property type="component" value="Unassembled WGS sequence"/>
</dbReference>
<gene>
    <name evidence="1" type="ORF">PZE19_32510</name>
</gene>
<protein>
    <recommendedName>
        <fullName evidence="3">Ribbon-helix-helix protein CopG domain-containing protein</fullName>
    </recommendedName>
</protein>
<reference evidence="1 2" key="1">
    <citation type="submission" date="2023-03" db="EMBL/GenBank/DDBJ databases">
        <title>Paludisphaera mucosa sp. nov. a novel planctomycete from northern fen.</title>
        <authorList>
            <person name="Ivanova A."/>
        </authorList>
    </citation>
    <scope>NUCLEOTIDE SEQUENCE [LARGE SCALE GENOMIC DNA]</scope>
    <source>
        <strain evidence="1 2">Pla2</strain>
    </source>
</reference>
<keyword evidence="2" id="KW-1185">Reference proteome</keyword>
<organism evidence="1 2">
    <name type="scientific">Paludisphaera mucosa</name>
    <dbReference type="NCBI Taxonomy" id="3030827"/>
    <lineage>
        <taxon>Bacteria</taxon>
        <taxon>Pseudomonadati</taxon>
        <taxon>Planctomycetota</taxon>
        <taxon>Planctomycetia</taxon>
        <taxon>Isosphaerales</taxon>
        <taxon>Isosphaeraceae</taxon>
        <taxon>Paludisphaera</taxon>
    </lineage>
</organism>
<evidence type="ECO:0008006" key="3">
    <source>
        <dbReference type="Google" id="ProtNLM"/>
    </source>
</evidence>
<comment type="caution">
    <text evidence="1">The sequence shown here is derived from an EMBL/GenBank/DDBJ whole genome shotgun (WGS) entry which is preliminary data.</text>
</comment>
<proteinExistence type="predicted"/>
<sequence length="45" mass="5066">MKGSPEYAAWLEGLHRKTHISKVQIVRLALQEWSAKNGHSAPPEI</sequence>
<dbReference type="RefSeq" id="WP_277864832.1">
    <property type="nucleotide sequence ID" value="NZ_JARRAG010000009.1"/>
</dbReference>
<name>A0ABT6FLQ5_9BACT</name>
<evidence type="ECO:0000313" key="1">
    <source>
        <dbReference type="EMBL" id="MDG3008513.1"/>
    </source>
</evidence>
<dbReference type="EMBL" id="JARRAG010000009">
    <property type="protein sequence ID" value="MDG3008513.1"/>
    <property type="molecule type" value="Genomic_DNA"/>
</dbReference>
<evidence type="ECO:0000313" key="2">
    <source>
        <dbReference type="Proteomes" id="UP001216907"/>
    </source>
</evidence>
<accession>A0ABT6FLQ5</accession>